<dbReference type="InterPro" id="IPR007492">
    <property type="entry name" value="LytTR_DNA-bd_dom"/>
</dbReference>
<evidence type="ECO:0000313" key="4">
    <source>
        <dbReference type="EMBL" id="TCS85430.1"/>
    </source>
</evidence>
<dbReference type="OrthoDB" id="9787344at2"/>
<keyword evidence="5" id="KW-1185">Reference proteome</keyword>
<proteinExistence type="predicted"/>
<accession>A0A4R3KN89</accession>
<dbReference type="Pfam" id="PF04397">
    <property type="entry name" value="LytTR"/>
    <property type="match status" value="1"/>
</dbReference>
<evidence type="ECO:0000259" key="3">
    <source>
        <dbReference type="PROSITE" id="PS50930"/>
    </source>
</evidence>
<dbReference type="InterPro" id="IPR001789">
    <property type="entry name" value="Sig_transdc_resp-reg_receiver"/>
</dbReference>
<dbReference type="InterPro" id="IPR046947">
    <property type="entry name" value="LytR-like"/>
</dbReference>
<dbReference type="PROSITE" id="PS50110">
    <property type="entry name" value="RESPONSE_REGULATORY"/>
    <property type="match status" value="1"/>
</dbReference>
<dbReference type="AlphaFoldDB" id="A0A4R3KN89"/>
<evidence type="ECO:0000313" key="5">
    <source>
        <dbReference type="Proteomes" id="UP000295807"/>
    </source>
</evidence>
<sequence>MIRAVIVEDEKHSRETLKNLLSEFCTGVEVAGVAGSVDEACAVIPQTKPDLVFLDIELQTGTGFDVLNSLQELHFDVVFTTAFEHYAIKAIKFSSVDYLLKPIDIPELQQAVEKAKEHKGAALQSEKLRALLENINARPEGDRKICLGTQESMEFISIQDILYCEASGSYTQFYLKSGSSLLVSKNLKEYENMLTDHEFLRVHNRFLINLREVKSLVKSEGGYILMNNNSQISISPKKREAFIERMRSL</sequence>
<dbReference type="SUPFAM" id="SSF52172">
    <property type="entry name" value="CheY-like"/>
    <property type="match status" value="1"/>
</dbReference>
<dbReference type="Gene3D" id="2.40.50.1020">
    <property type="entry name" value="LytTr DNA-binding domain"/>
    <property type="match status" value="1"/>
</dbReference>
<dbReference type="RefSeq" id="WP_132130147.1">
    <property type="nucleotide sequence ID" value="NZ_CP042432.1"/>
</dbReference>
<comment type="caution">
    <text evidence="4">The sequence shown here is derived from an EMBL/GenBank/DDBJ whole genome shotgun (WGS) entry which is preliminary data.</text>
</comment>
<dbReference type="SMART" id="SM00850">
    <property type="entry name" value="LytTR"/>
    <property type="match status" value="1"/>
</dbReference>
<evidence type="ECO:0000259" key="2">
    <source>
        <dbReference type="PROSITE" id="PS50110"/>
    </source>
</evidence>
<dbReference type="EMBL" id="SMAD01000012">
    <property type="protein sequence ID" value="TCS85430.1"/>
    <property type="molecule type" value="Genomic_DNA"/>
</dbReference>
<dbReference type="Gene3D" id="3.40.50.2300">
    <property type="match status" value="1"/>
</dbReference>
<dbReference type="GO" id="GO:0000156">
    <property type="term" value="F:phosphorelay response regulator activity"/>
    <property type="evidence" value="ECO:0007669"/>
    <property type="project" value="InterPro"/>
</dbReference>
<protein>
    <submittedName>
        <fullName evidence="4">LytTR family two component transcriptional regulator</fullName>
    </submittedName>
</protein>
<gene>
    <name evidence="4" type="ORF">EDD80_1122</name>
</gene>
<feature type="modified residue" description="4-aspartylphosphate" evidence="1">
    <location>
        <position position="55"/>
    </location>
</feature>
<dbReference type="PANTHER" id="PTHR37299:SF1">
    <property type="entry name" value="STAGE 0 SPORULATION PROTEIN A HOMOLOG"/>
    <property type="match status" value="1"/>
</dbReference>
<feature type="domain" description="Response regulatory" evidence="2">
    <location>
        <begin position="3"/>
        <end position="116"/>
    </location>
</feature>
<dbReference type="Proteomes" id="UP000295807">
    <property type="component" value="Unassembled WGS sequence"/>
</dbReference>
<dbReference type="GO" id="GO:0003677">
    <property type="term" value="F:DNA binding"/>
    <property type="evidence" value="ECO:0007669"/>
    <property type="project" value="InterPro"/>
</dbReference>
<evidence type="ECO:0000256" key="1">
    <source>
        <dbReference type="PROSITE-ProRule" id="PRU00169"/>
    </source>
</evidence>
<dbReference type="PANTHER" id="PTHR37299">
    <property type="entry name" value="TRANSCRIPTIONAL REGULATOR-RELATED"/>
    <property type="match status" value="1"/>
</dbReference>
<keyword evidence="1" id="KW-0597">Phosphoprotein</keyword>
<dbReference type="PROSITE" id="PS50930">
    <property type="entry name" value="HTH_LYTTR"/>
    <property type="match status" value="1"/>
</dbReference>
<feature type="domain" description="HTH LytTR-type" evidence="3">
    <location>
        <begin position="145"/>
        <end position="248"/>
    </location>
</feature>
<dbReference type="Pfam" id="PF00072">
    <property type="entry name" value="Response_reg"/>
    <property type="match status" value="1"/>
</dbReference>
<name>A0A4R3KN89_9SPHI</name>
<dbReference type="InterPro" id="IPR011006">
    <property type="entry name" value="CheY-like_superfamily"/>
</dbReference>
<reference evidence="4 5" key="1">
    <citation type="submission" date="2019-03" db="EMBL/GenBank/DDBJ databases">
        <title>Genomic Encyclopedia of Type Strains, Phase IV (KMG-IV): sequencing the most valuable type-strain genomes for metagenomic binning, comparative biology and taxonomic classification.</title>
        <authorList>
            <person name="Goeker M."/>
        </authorList>
    </citation>
    <scope>NUCLEOTIDE SEQUENCE [LARGE SCALE GENOMIC DNA]</scope>
    <source>
        <strain evidence="4 5">DSM 21100</strain>
    </source>
</reference>
<dbReference type="SMART" id="SM00448">
    <property type="entry name" value="REC"/>
    <property type="match status" value="1"/>
</dbReference>
<organism evidence="4 5">
    <name type="scientific">Anseongella ginsenosidimutans</name>
    <dbReference type="NCBI Taxonomy" id="496056"/>
    <lineage>
        <taxon>Bacteria</taxon>
        <taxon>Pseudomonadati</taxon>
        <taxon>Bacteroidota</taxon>
        <taxon>Sphingobacteriia</taxon>
        <taxon>Sphingobacteriales</taxon>
        <taxon>Sphingobacteriaceae</taxon>
        <taxon>Anseongella</taxon>
    </lineage>
</organism>